<dbReference type="PATRIC" id="fig|1194404.4.peg.7768"/>
<reference evidence="2 3" key="1">
    <citation type="journal article" date="2013" name="PLoS Pathog.">
        <title>Genomic analysis of the Kiwifruit pathogen Pseudomonas syringae pv. actinidiae provides insight into the origins of an emergent plant disease.</title>
        <authorList>
            <person name="McCann H.C."/>
            <person name="Rikkerink E.H."/>
            <person name="Bertels F."/>
            <person name="Fiers M."/>
            <person name="Lu A."/>
            <person name="Rees-George J."/>
            <person name="Andersen M.T."/>
            <person name="Gleave A.P."/>
            <person name="Haubold B."/>
            <person name="Wohlers M.W."/>
            <person name="Guttman D.S."/>
            <person name="Wang P.W."/>
            <person name="Straub C."/>
            <person name="Vanneste J.L."/>
            <person name="Rainey P.B."/>
            <person name="Templeton M.D."/>
        </authorList>
    </citation>
    <scope>NUCLEOTIDE SEQUENCE [LARGE SCALE GENOMIC DNA]</scope>
    <source>
        <strain evidence="2 3">ICMP 18807</strain>
    </source>
</reference>
<dbReference type="Pfam" id="PF11678">
    <property type="entry name" value="Tle3_C"/>
    <property type="match status" value="1"/>
</dbReference>
<evidence type="ECO:0000313" key="2">
    <source>
        <dbReference type="EMBL" id="EPN31490.1"/>
    </source>
</evidence>
<evidence type="ECO:0000259" key="1">
    <source>
        <dbReference type="Pfam" id="PF11678"/>
    </source>
</evidence>
<accession>S6TZF9</accession>
<dbReference type="EMBL" id="AOKG01002574">
    <property type="protein sequence ID" value="EPN31490.1"/>
    <property type="molecule type" value="Genomic_DNA"/>
</dbReference>
<dbReference type="Proteomes" id="UP000015729">
    <property type="component" value="Unassembled WGS sequence"/>
</dbReference>
<gene>
    <name evidence="2" type="ORF">A244_37823</name>
</gene>
<name>S6TZF9_PSESF</name>
<dbReference type="AlphaFoldDB" id="S6TZF9"/>
<sequence>DDPAMRAVLVAIADWKMDKKRFEVIERLPGWTKLSVEAQAMVKASHAYYERGIFPPSSLVSLSPPPLLTDSQIKGDAQ</sequence>
<protein>
    <recommendedName>
        <fullName evidence="1">Antibacterial effector protein Tle3 C-terminal domain-containing protein</fullName>
    </recommendedName>
</protein>
<feature type="domain" description="Antibacterial effector protein Tle3 C-terminal" evidence="1">
    <location>
        <begin position="1"/>
        <end position="71"/>
    </location>
</feature>
<proteinExistence type="predicted"/>
<evidence type="ECO:0000313" key="3">
    <source>
        <dbReference type="Proteomes" id="UP000015729"/>
    </source>
</evidence>
<organism evidence="2 3">
    <name type="scientific">Pseudomonas syringae pv. actinidiae ICMP 18807</name>
    <dbReference type="NCBI Taxonomy" id="1194404"/>
    <lineage>
        <taxon>Bacteria</taxon>
        <taxon>Pseudomonadati</taxon>
        <taxon>Pseudomonadota</taxon>
        <taxon>Gammaproteobacteria</taxon>
        <taxon>Pseudomonadales</taxon>
        <taxon>Pseudomonadaceae</taxon>
        <taxon>Pseudomonas</taxon>
        <taxon>Pseudomonas syringae</taxon>
    </lineage>
</organism>
<feature type="non-terminal residue" evidence="2">
    <location>
        <position position="1"/>
    </location>
</feature>
<comment type="caution">
    <text evidence="2">The sequence shown here is derived from an EMBL/GenBank/DDBJ whole genome shotgun (WGS) entry which is preliminary data.</text>
</comment>
<dbReference type="InterPro" id="IPR021692">
    <property type="entry name" value="Tle3_C"/>
</dbReference>